<dbReference type="SUPFAM" id="SSF46785">
    <property type="entry name" value="Winged helix' DNA-binding domain"/>
    <property type="match status" value="1"/>
</dbReference>
<dbReference type="SUPFAM" id="SSF53850">
    <property type="entry name" value="Periplasmic binding protein-like II"/>
    <property type="match status" value="1"/>
</dbReference>
<dbReference type="InterPro" id="IPR036388">
    <property type="entry name" value="WH-like_DNA-bd_sf"/>
</dbReference>
<evidence type="ECO:0000256" key="3">
    <source>
        <dbReference type="ARBA" id="ARBA00023125"/>
    </source>
</evidence>
<dbReference type="Proteomes" id="UP000027451">
    <property type="component" value="Unassembled WGS sequence"/>
</dbReference>
<dbReference type="GO" id="GO:0043565">
    <property type="term" value="F:sequence-specific DNA binding"/>
    <property type="evidence" value="ECO:0007669"/>
    <property type="project" value="TreeGrafter"/>
</dbReference>
<dbReference type="AlphaFoldDB" id="A0A656QCQ1"/>
<comment type="similarity">
    <text evidence="1">Belongs to the LysR transcriptional regulatory family.</text>
</comment>
<dbReference type="OrthoDB" id="5671700at2"/>
<organism evidence="6 7">
    <name type="scientific">Caballeronia zhejiangensis</name>
    <dbReference type="NCBI Taxonomy" id="871203"/>
    <lineage>
        <taxon>Bacteria</taxon>
        <taxon>Pseudomonadati</taxon>
        <taxon>Pseudomonadota</taxon>
        <taxon>Betaproteobacteria</taxon>
        <taxon>Burkholderiales</taxon>
        <taxon>Burkholderiaceae</taxon>
        <taxon>Caballeronia</taxon>
    </lineage>
</organism>
<proteinExistence type="inferred from homology"/>
<reference evidence="6 7" key="1">
    <citation type="submission" date="2014-03" db="EMBL/GenBank/DDBJ databases">
        <title>Draft Genome Sequences of Four Burkholderia Strains.</title>
        <authorList>
            <person name="Liu X.Y."/>
            <person name="Li C.X."/>
            <person name="Xu J.H."/>
        </authorList>
    </citation>
    <scope>NUCLEOTIDE SEQUENCE [LARGE SCALE GENOMIC DNA]</scope>
    <source>
        <strain evidence="6 7">OP-1</strain>
    </source>
</reference>
<keyword evidence="7" id="KW-1185">Reference proteome</keyword>
<keyword evidence="4" id="KW-0804">Transcription</keyword>
<dbReference type="EMBL" id="JFHD01000028">
    <property type="protein sequence ID" value="KDR27107.1"/>
    <property type="molecule type" value="Genomic_DNA"/>
</dbReference>
<dbReference type="GO" id="GO:0003700">
    <property type="term" value="F:DNA-binding transcription factor activity"/>
    <property type="evidence" value="ECO:0007669"/>
    <property type="project" value="InterPro"/>
</dbReference>
<feature type="domain" description="HTH lysR-type" evidence="5">
    <location>
        <begin position="1"/>
        <end position="59"/>
    </location>
</feature>
<evidence type="ECO:0000313" key="7">
    <source>
        <dbReference type="Proteomes" id="UP000027451"/>
    </source>
</evidence>
<evidence type="ECO:0000256" key="4">
    <source>
        <dbReference type="ARBA" id="ARBA00023163"/>
    </source>
</evidence>
<dbReference type="InterPro" id="IPR058163">
    <property type="entry name" value="LysR-type_TF_proteobact-type"/>
</dbReference>
<dbReference type="Gene3D" id="1.10.10.10">
    <property type="entry name" value="Winged helix-like DNA-binding domain superfamily/Winged helix DNA-binding domain"/>
    <property type="match status" value="1"/>
</dbReference>
<sequence length="295" mass="32389">MADINDYVLFAEVVGHGGFAAASRVLRTPKSTISRRIAGLEARLGVRLIERSTRRFRVTDVGQAFYERCRTIVLDVQQADSVVSEALSEPRGVIRCSCPLGLMPTLSKAYNTFLTRFPKARLQVIAVDRPVDLIEERIDIAIRVRVRLDTDASLIVRTLGHSSRILVAAPVVASLCTSGDIAVLSTLPTLATTDQMGEIEWQFTGPDGASHTIRSEPRMTCVDYISLRDATMAGLGVALLPDHVCREQVASGELVHVFPSWKTETGIVHLVFTTRRGLPPVVRAFIDHVASIFQL</sequence>
<dbReference type="RefSeq" id="WP_008347535.1">
    <property type="nucleotide sequence ID" value="NZ_CP084285.1"/>
</dbReference>
<evidence type="ECO:0000313" key="6">
    <source>
        <dbReference type="EMBL" id="KDR27107.1"/>
    </source>
</evidence>
<evidence type="ECO:0000256" key="2">
    <source>
        <dbReference type="ARBA" id="ARBA00023015"/>
    </source>
</evidence>
<dbReference type="PANTHER" id="PTHR30537:SF31">
    <property type="entry name" value="TRANSCRIPTIONAL REGULATOR, LYSR FAMILY"/>
    <property type="match status" value="1"/>
</dbReference>
<name>A0A656QCQ1_9BURK</name>
<dbReference type="Gene3D" id="3.40.190.290">
    <property type="match status" value="1"/>
</dbReference>
<comment type="caution">
    <text evidence="6">The sequence shown here is derived from an EMBL/GenBank/DDBJ whole genome shotgun (WGS) entry which is preliminary data.</text>
</comment>
<evidence type="ECO:0000256" key="1">
    <source>
        <dbReference type="ARBA" id="ARBA00009437"/>
    </source>
</evidence>
<gene>
    <name evidence="6" type="ORF">BG60_18785</name>
</gene>
<dbReference type="PROSITE" id="PS50931">
    <property type="entry name" value="HTH_LYSR"/>
    <property type="match status" value="1"/>
</dbReference>
<dbReference type="InterPro" id="IPR000847">
    <property type="entry name" value="LysR_HTH_N"/>
</dbReference>
<dbReference type="Pfam" id="PF03466">
    <property type="entry name" value="LysR_substrate"/>
    <property type="match status" value="1"/>
</dbReference>
<accession>A0A656QCQ1</accession>
<protein>
    <submittedName>
        <fullName evidence="6">LysR family transcriptional regulator</fullName>
    </submittedName>
</protein>
<dbReference type="Pfam" id="PF00126">
    <property type="entry name" value="HTH_1"/>
    <property type="match status" value="1"/>
</dbReference>
<dbReference type="GO" id="GO:0006351">
    <property type="term" value="P:DNA-templated transcription"/>
    <property type="evidence" value="ECO:0007669"/>
    <property type="project" value="TreeGrafter"/>
</dbReference>
<evidence type="ECO:0000259" key="5">
    <source>
        <dbReference type="PROSITE" id="PS50931"/>
    </source>
</evidence>
<keyword evidence="3" id="KW-0238">DNA-binding</keyword>
<dbReference type="FunFam" id="1.10.10.10:FF:000001">
    <property type="entry name" value="LysR family transcriptional regulator"/>
    <property type="match status" value="1"/>
</dbReference>
<keyword evidence="2" id="KW-0805">Transcription regulation</keyword>
<dbReference type="InterPro" id="IPR005119">
    <property type="entry name" value="LysR_subst-bd"/>
</dbReference>
<dbReference type="InterPro" id="IPR036390">
    <property type="entry name" value="WH_DNA-bd_sf"/>
</dbReference>
<dbReference type="PANTHER" id="PTHR30537">
    <property type="entry name" value="HTH-TYPE TRANSCRIPTIONAL REGULATOR"/>
    <property type="match status" value="1"/>
</dbReference>